<dbReference type="EMBL" id="PFMR01000031">
    <property type="protein sequence ID" value="PIZ18131.1"/>
    <property type="molecule type" value="Genomic_DNA"/>
</dbReference>
<feature type="non-terminal residue" evidence="1">
    <location>
        <position position="1"/>
    </location>
</feature>
<gene>
    <name evidence="1" type="ORF">COY52_00785</name>
</gene>
<dbReference type="Proteomes" id="UP000229307">
    <property type="component" value="Unassembled WGS sequence"/>
</dbReference>
<name>A0A2M7SF83_9BACT</name>
<dbReference type="SUPFAM" id="SSF51658">
    <property type="entry name" value="Xylose isomerase-like"/>
    <property type="match status" value="1"/>
</dbReference>
<proteinExistence type="predicted"/>
<organism evidence="1 2">
    <name type="scientific">Candidatus Desantisbacteria bacterium CG_4_10_14_0_8_um_filter_48_22</name>
    <dbReference type="NCBI Taxonomy" id="1974543"/>
    <lineage>
        <taxon>Bacteria</taxon>
        <taxon>Candidatus Desantisiibacteriota</taxon>
    </lineage>
</organism>
<protein>
    <submittedName>
        <fullName evidence="1">Uncharacterized protein</fullName>
    </submittedName>
</protein>
<dbReference type="AlphaFoldDB" id="A0A2M7SF83"/>
<comment type="caution">
    <text evidence="1">The sequence shown here is derived from an EMBL/GenBank/DDBJ whole genome shotgun (WGS) entry which is preliminary data.</text>
</comment>
<dbReference type="InterPro" id="IPR036237">
    <property type="entry name" value="Xyl_isomerase-like_sf"/>
</dbReference>
<accession>A0A2M7SF83</accession>
<reference evidence="2" key="1">
    <citation type="submission" date="2017-09" db="EMBL/GenBank/DDBJ databases">
        <title>Depth-based differentiation of microbial function through sediment-hosted aquifers and enrichment of novel symbionts in the deep terrestrial subsurface.</title>
        <authorList>
            <person name="Probst A.J."/>
            <person name="Ladd B."/>
            <person name="Jarett J.K."/>
            <person name="Geller-Mcgrath D.E."/>
            <person name="Sieber C.M.K."/>
            <person name="Emerson J.B."/>
            <person name="Anantharaman K."/>
            <person name="Thomas B.C."/>
            <person name="Malmstrom R."/>
            <person name="Stieglmeier M."/>
            <person name="Klingl A."/>
            <person name="Woyke T."/>
            <person name="Ryan C.M."/>
            <person name="Banfield J.F."/>
        </authorList>
    </citation>
    <scope>NUCLEOTIDE SEQUENCE [LARGE SCALE GENOMIC DNA]</scope>
</reference>
<dbReference type="Gene3D" id="3.20.20.150">
    <property type="entry name" value="Divalent-metal-dependent TIM barrel enzymes"/>
    <property type="match status" value="1"/>
</dbReference>
<evidence type="ECO:0000313" key="1">
    <source>
        <dbReference type="EMBL" id="PIZ18131.1"/>
    </source>
</evidence>
<sequence>HMNNMIDFQRVYTRLKETGYEGPIICEIQGHDIAQVVRHCLESKEMIAGIWNGSVKLKQRWNVSE</sequence>
<evidence type="ECO:0000313" key="2">
    <source>
        <dbReference type="Proteomes" id="UP000229307"/>
    </source>
</evidence>